<comment type="caution">
    <text evidence="2">The sequence shown here is derived from an EMBL/GenBank/DDBJ whole genome shotgun (WGS) entry which is preliminary data.</text>
</comment>
<accession>A0AAW0V856</accession>
<keyword evidence="3" id="KW-1185">Reference proteome</keyword>
<dbReference type="AlphaFoldDB" id="A0AAW0V856"/>
<organism evidence="2 3">
    <name type="scientific">Scylla paramamosain</name>
    <name type="common">Mud crab</name>
    <dbReference type="NCBI Taxonomy" id="85552"/>
    <lineage>
        <taxon>Eukaryota</taxon>
        <taxon>Metazoa</taxon>
        <taxon>Ecdysozoa</taxon>
        <taxon>Arthropoda</taxon>
        <taxon>Crustacea</taxon>
        <taxon>Multicrustacea</taxon>
        <taxon>Malacostraca</taxon>
        <taxon>Eumalacostraca</taxon>
        <taxon>Eucarida</taxon>
        <taxon>Decapoda</taxon>
        <taxon>Pleocyemata</taxon>
        <taxon>Brachyura</taxon>
        <taxon>Eubrachyura</taxon>
        <taxon>Portunoidea</taxon>
        <taxon>Portunidae</taxon>
        <taxon>Portuninae</taxon>
        <taxon>Scylla</taxon>
    </lineage>
</organism>
<evidence type="ECO:0000313" key="2">
    <source>
        <dbReference type="EMBL" id="KAK8407527.1"/>
    </source>
</evidence>
<protein>
    <submittedName>
        <fullName evidence="2">Uncharacterized protein</fullName>
    </submittedName>
</protein>
<gene>
    <name evidence="2" type="ORF">O3P69_002226</name>
</gene>
<name>A0AAW0V856_SCYPA</name>
<evidence type="ECO:0000313" key="3">
    <source>
        <dbReference type="Proteomes" id="UP001487740"/>
    </source>
</evidence>
<evidence type="ECO:0000256" key="1">
    <source>
        <dbReference type="SAM" id="Phobius"/>
    </source>
</evidence>
<dbReference type="EMBL" id="JARAKH010000001">
    <property type="protein sequence ID" value="KAK8407527.1"/>
    <property type="molecule type" value="Genomic_DNA"/>
</dbReference>
<proteinExistence type="predicted"/>
<feature type="transmembrane region" description="Helical" evidence="1">
    <location>
        <begin position="52"/>
        <end position="72"/>
    </location>
</feature>
<sequence length="268" mass="29872">MPTNVNCHVASQKLPAFIHYRTFLKMVFHADDSYTILPSHFKPRRIQPGKRTILVSVLLSVMLLMSQLFRALQLNHPPQLLNGHSMESLTSLNEEAEVQPCVKTNLGASTHEADSQHSCHHLAPPRGLCSLMQNLFFSSKPQTCQHQTRVTFCATVSGHISCESPALCASLTCEDIPLLQPNLCICKNFETAVQPTQFHMALADFGIGVLNNMILQQHKKNRAVGFGNCKPLKAYESLTPTEILYDLYPLSVSACMESIRDVVIKMLN</sequence>
<reference evidence="2 3" key="1">
    <citation type="submission" date="2023-03" db="EMBL/GenBank/DDBJ databases">
        <title>High-quality genome of Scylla paramamosain provides insights in environmental adaptation.</title>
        <authorList>
            <person name="Zhang L."/>
        </authorList>
    </citation>
    <scope>NUCLEOTIDE SEQUENCE [LARGE SCALE GENOMIC DNA]</scope>
    <source>
        <strain evidence="2">LZ_2023a</strain>
        <tissue evidence="2">Muscle</tissue>
    </source>
</reference>
<keyword evidence="1" id="KW-0812">Transmembrane</keyword>
<keyword evidence="1" id="KW-0472">Membrane</keyword>
<dbReference type="Proteomes" id="UP001487740">
    <property type="component" value="Unassembled WGS sequence"/>
</dbReference>
<keyword evidence="1" id="KW-1133">Transmembrane helix</keyword>